<dbReference type="FunFam" id="3.20.20.80:FF:000087">
    <property type="entry name" value="Oligo-1,6-glucosidase IMA1"/>
    <property type="match status" value="1"/>
</dbReference>
<dbReference type="GO" id="GO:0000025">
    <property type="term" value="P:maltose catabolic process"/>
    <property type="evidence" value="ECO:0007669"/>
    <property type="project" value="TreeGrafter"/>
</dbReference>
<dbReference type="Pfam" id="PF00128">
    <property type="entry name" value="Alpha-amylase"/>
    <property type="match status" value="1"/>
</dbReference>
<dbReference type="EMBL" id="KZ805315">
    <property type="protein sequence ID" value="PVI05247.1"/>
    <property type="molecule type" value="Genomic_DNA"/>
</dbReference>
<dbReference type="Proteomes" id="UP000244855">
    <property type="component" value="Unassembled WGS sequence"/>
</dbReference>
<dbReference type="GO" id="GO:0005987">
    <property type="term" value="P:sucrose catabolic process"/>
    <property type="evidence" value="ECO:0007669"/>
    <property type="project" value="TreeGrafter"/>
</dbReference>
<dbReference type="Gene3D" id="2.60.40.1180">
    <property type="entry name" value="Golgi alpha-mannosidase II"/>
    <property type="match status" value="1"/>
</dbReference>
<dbReference type="InterPro" id="IPR013780">
    <property type="entry name" value="Glyco_hydro_b"/>
</dbReference>
<protein>
    <submittedName>
        <fullName evidence="4">Glycoside hydrolase family 13 protein</fullName>
    </submittedName>
</protein>
<dbReference type="GO" id="GO:0004556">
    <property type="term" value="F:alpha-amylase activity"/>
    <property type="evidence" value="ECO:0007669"/>
    <property type="project" value="TreeGrafter"/>
</dbReference>
<dbReference type="PANTHER" id="PTHR10357">
    <property type="entry name" value="ALPHA-AMYLASE FAMILY MEMBER"/>
    <property type="match status" value="1"/>
</dbReference>
<dbReference type="STRING" id="97972.A0A2V1E3Y2"/>
<dbReference type="InterPro" id="IPR006047">
    <property type="entry name" value="GH13_cat_dom"/>
</dbReference>
<dbReference type="CDD" id="cd11333">
    <property type="entry name" value="AmyAc_SI_OligoGlu_DGase"/>
    <property type="match status" value="1"/>
</dbReference>
<name>A0A2V1E3Y2_9PLEO</name>
<reference evidence="4 5" key="1">
    <citation type="journal article" date="2018" name="Sci. Rep.">
        <title>Comparative genomics provides insights into the lifestyle and reveals functional heterogeneity of dark septate endophytic fungi.</title>
        <authorList>
            <person name="Knapp D.G."/>
            <person name="Nemeth J.B."/>
            <person name="Barry K."/>
            <person name="Hainaut M."/>
            <person name="Henrissat B."/>
            <person name="Johnson J."/>
            <person name="Kuo A."/>
            <person name="Lim J.H.P."/>
            <person name="Lipzen A."/>
            <person name="Nolan M."/>
            <person name="Ohm R.A."/>
            <person name="Tamas L."/>
            <person name="Grigoriev I.V."/>
            <person name="Spatafora J.W."/>
            <person name="Nagy L.G."/>
            <person name="Kovacs G.M."/>
        </authorList>
    </citation>
    <scope>NUCLEOTIDE SEQUENCE [LARGE SCALE GENOMIC DNA]</scope>
    <source>
        <strain evidence="4 5">DSE2036</strain>
    </source>
</reference>
<dbReference type="SMART" id="SM00642">
    <property type="entry name" value="Aamy"/>
    <property type="match status" value="1"/>
</dbReference>
<evidence type="ECO:0000256" key="2">
    <source>
        <dbReference type="ARBA" id="ARBA00026248"/>
    </source>
</evidence>
<dbReference type="InterPro" id="IPR017853">
    <property type="entry name" value="GH"/>
</dbReference>
<sequence length="590" mass="68294">MASILKDRHVWWREAVVYQIYPASFLDEDGDGWGDIAGVLSKLDYLHDLGTDIIWLSPIFQSPKVDMGYDISDYTAIDPLYGTLEQVDRLISELRKRGMKLMLDMVFNHTSDQHEWFIESRSSRTNPKRNFYIWKKPKYDAEGNRLPPNNWAMILGGGVRSAWTWDEGTEEYYLSLFTPEQPDLNWDNPEVRKAIYEVQRFWLDRGVNGFRLDVINMISKHPDFPDAKATSSAKYHSGFEFYANGPHMHEYLQEMHREVMSKYPTITVGEMPHVNDFDEILKTVGEDAGELNMIFIFDIVDIDGDPRTGEAKTLYPWNANDLKSIINKWQRLMFDRGGWNALFCENHDTPRSLTRYCDDSDEYRELGAKLLALMMTTLSGTLYIFQGEELGLRNIPAEWDIEEYKDIGSINYWKKINSLYPDDPAKLAEARKILQRKARDNTRVPMQWTSEKPNAGFCPPDVTPWMRVNDDYPEVNAANQMKTPPTSQSPSVREFWKHRIAERKKHKDVLVYGDFALVGGDDESIVAYKRFIESKTYVVVLNFSGQDVEWKIPEGIQISSWVTGNYAAGIENQQKSGTIVLRPWEALMGE</sequence>
<dbReference type="FunFam" id="3.90.400.10:FF:000004">
    <property type="entry name" value="Oligo-1,6-glucosidase"/>
    <property type="match status" value="1"/>
</dbReference>
<keyword evidence="5" id="KW-1185">Reference proteome</keyword>
<dbReference type="SUPFAM" id="SSF51445">
    <property type="entry name" value="(Trans)glycosidases"/>
    <property type="match status" value="1"/>
</dbReference>
<keyword evidence="2" id="KW-0462">Maltose metabolism</keyword>
<dbReference type="InterPro" id="IPR045857">
    <property type="entry name" value="O16G_dom_2"/>
</dbReference>
<evidence type="ECO:0000259" key="3">
    <source>
        <dbReference type="SMART" id="SM00642"/>
    </source>
</evidence>
<comment type="similarity">
    <text evidence="1">Belongs to the glycosyl hydrolase 13 family.</text>
</comment>
<dbReference type="GO" id="GO:0033934">
    <property type="term" value="F:glucan 1,4-alpha-maltotriohydrolase activity"/>
    <property type="evidence" value="ECO:0007669"/>
    <property type="project" value="TreeGrafter"/>
</dbReference>
<dbReference type="OrthoDB" id="1740265at2759"/>
<dbReference type="Gene3D" id="3.90.400.10">
    <property type="entry name" value="Oligo-1,6-glucosidase, Domain 2"/>
    <property type="match status" value="1"/>
</dbReference>
<dbReference type="AlphaFoldDB" id="A0A2V1E3Y2"/>
<dbReference type="PANTHER" id="PTHR10357:SF232">
    <property type="entry name" value="GLYCOSYL HYDROLASE FAMILY 13 CATALYTIC DOMAIN-CONTAINING PROTEIN"/>
    <property type="match status" value="1"/>
</dbReference>
<organism evidence="4 5">
    <name type="scientific">Periconia macrospinosa</name>
    <dbReference type="NCBI Taxonomy" id="97972"/>
    <lineage>
        <taxon>Eukaryota</taxon>
        <taxon>Fungi</taxon>
        <taxon>Dikarya</taxon>
        <taxon>Ascomycota</taxon>
        <taxon>Pezizomycotina</taxon>
        <taxon>Dothideomycetes</taxon>
        <taxon>Pleosporomycetidae</taxon>
        <taxon>Pleosporales</taxon>
        <taxon>Massarineae</taxon>
        <taxon>Periconiaceae</taxon>
        <taxon>Periconia</taxon>
    </lineage>
</organism>
<keyword evidence="4" id="KW-0378">Hydrolase</keyword>
<dbReference type="GO" id="GO:0004574">
    <property type="term" value="F:oligo-1,6-glucosidase activity"/>
    <property type="evidence" value="ECO:0007669"/>
    <property type="project" value="TreeGrafter"/>
</dbReference>
<gene>
    <name evidence="4" type="ORF">DM02DRAFT_112273</name>
</gene>
<proteinExistence type="inferred from homology"/>
<dbReference type="Gene3D" id="3.20.20.80">
    <property type="entry name" value="Glycosidases"/>
    <property type="match status" value="1"/>
</dbReference>
<feature type="domain" description="Glycosyl hydrolase family 13 catalytic" evidence="3">
    <location>
        <begin position="19"/>
        <end position="443"/>
    </location>
</feature>
<evidence type="ECO:0000313" key="5">
    <source>
        <dbReference type="Proteomes" id="UP000244855"/>
    </source>
</evidence>
<dbReference type="SUPFAM" id="SSF51011">
    <property type="entry name" value="Glycosyl hydrolase domain"/>
    <property type="match status" value="1"/>
</dbReference>
<accession>A0A2V1E3Y2</accession>
<evidence type="ECO:0000256" key="1">
    <source>
        <dbReference type="ARBA" id="ARBA00008061"/>
    </source>
</evidence>
<dbReference type="GO" id="GO:0004575">
    <property type="term" value="F:sucrose alpha-glucosidase activity"/>
    <property type="evidence" value="ECO:0007669"/>
    <property type="project" value="TreeGrafter"/>
</dbReference>
<evidence type="ECO:0000313" key="4">
    <source>
        <dbReference type="EMBL" id="PVI05247.1"/>
    </source>
</evidence>